<dbReference type="SUPFAM" id="SSF52113">
    <property type="entry name" value="BRCT domain"/>
    <property type="match status" value="2"/>
</dbReference>
<dbReference type="InterPro" id="IPR045080">
    <property type="entry name" value="BRCT_XRCC1_rpt1"/>
</dbReference>
<dbReference type="GO" id="GO:0003684">
    <property type="term" value="F:damaged DNA binding"/>
    <property type="evidence" value="ECO:0007669"/>
    <property type="project" value="InterPro"/>
</dbReference>
<dbReference type="Pfam" id="PF01834">
    <property type="entry name" value="XRCC1_N"/>
    <property type="match status" value="1"/>
</dbReference>
<organism evidence="8">
    <name type="scientific">Lygus hesperus</name>
    <name type="common">Western plant bug</name>
    <dbReference type="NCBI Taxonomy" id="30085"/>
    <lineage>
        <taxon>Eukaryota</taxon>
        <taxon>Metazoa</taxon>
        <taxon>Ecdysozoa</taxon>
        <taxon>Arthropoda</taxon>
        <taxon>Hexapoda</taxon>
        <taxon>Insecta</taxon>
        <taxon>Pterygota</taxon>
        <taxon>Neoptera</taxon>
        <taxon>Paraneoptera</taxon>
        <taxon>Hemiptera</taxon>
        <taxon>Heteroptera</taxon>
        <taxon>Panheteroptera</taxon>
        <taxon>Cimicomorpha</taxon>
        <taxon>Miridae</taxon>
        <taxon>Mirini</taxon>
        <taxon>Lygus</taxon>
    </lineage>
</organism>
<proteinExistence type="predicted"/>
<dbReference type="SUPFAM" id="SSF49785">
    <property type="entry name" value="Galactose-binding domain-like"/>
    <property type="match status" value="1"/>
</dbReference>
<evidence type="ECO:0000256" key="4">
    <source>
        <dbReference type="ARBA" id="ARBA00023204"/>
    </source>
</evidence>
<evidence type="ECO:0000313" key="8">
    <source>
        <dbReference type="EMBL" id="JAP99710.1"/>
    </source>
</evidence>
<keyword evidence="4" id="KW-0234">DNA repair</keyword>
<dbReference type="InterPro" id="IPR036420">
    <property type="entry name" value="BRCT_dom_sf"/>
</dbReference>
<gene>
    <name evidence="8" type="primary">XRCC1_1</name>
    <name evidence="8" type="ORF">g.72273</name>
</gene>
<evidence type="ECO:0000256" key="5">
    <source>
        <dbReference type="ARBA" id="ARBA00023242"/>
    </source>
</evidence>
<dbReference type="GO" id="GO:0000012">
    <property type="term" value="P:single strand break repair"/>
    <property type="evidence" value="ECO:0007669"/>
    <property type="project" value="InterPro"/>
</dbReference>
<dbReference type="PANTHER" id="PTHR11370">
    <property type="entry name" value="DNA-REPAIR PROTEIN XRCC1"/>
    <property type="match status" value="1"/>
</dbReference>
<dbReference type="EMBL" id="GDHC01018918">
    <property type="protein sequence ID" value="JAP99710.1"/>
    <property type="molecule type" value="Transcribed_RNA"/>
</dbReference>
<dbReference type="GO" id="GO:0006284">
    <property type="term" value="P:base-excision repair"/>
    <property type="evidence" value="ECO:0007669"/>
    <property type="project" value="InterPro"/>
</dbReference>
<sequence length="549" mass="61277">SVMRDVAARRTLKSSENTNGVKFLKTDDLCEDTRNDKWDRVKIVCSQPYNTVTKFGLSFIVFHTDQGSDPSGPDLGKFHLKTNDSEPTVPSVSAWSLMTKKKEQAVESKGAAAVVAAIKGGDIKLPSAKNAPIIAKVTAISPNDVMEEEDEDSSTVTPARKPKNPKAQQKKDINGAGKTPKRNIPTPKDRDPPKKKAKVAAVSHFSAKPKKMFRCLMDDVVFVISGFQNPLRSDIRNSALAMGAKYKADWDSTCTHLVCAFRNTPKFNQVRGSGKIVKKDWIEKCYEARKRFPWRRFALDPSDQTQPESDEEILEDTGPPPATLDNRRRVNDSSSDEDEIEKEVKRIKKQHQTTPKPKAFAKPVRSVDNDVNDLSKDDESSANVAGPSGLNLNTRANNSSPPQPNDSDSERIETVIATASSSKKVTDVSIFEVETEEEASDDERNSTLNVLRGLPTMPSYFESYNFLLLDDIEETQRATLRRYILARLGNVVSDIQELSSPNPSYCITEDKSRFEEVKESFPNVVGVRPDWVWFCHDENSLQDVNSYVV</sequence>
<feature type="compositionally biased region" description="Basic and acidic residues" evidence="6">
    <location>
        <begin position="365"/>
        <end position="379"/>
    </location>
</feature>
<dbReference type="AlphaFoldDB" id="A0A146KT96"/>
<accession>A0A146KT96</accession>
<keyword evidence="2" id="KW-0677">Repeat</keyword>
<evidence type="ECO:0000256" key="2">
    <source>
        <dbReference type="ARBA" id="ARBA00022737"/>
    </source>
</evidence>
<keyword evidence="5" id="KW-0539">Nucleus</keyword>
<feature type="non-terminal residue" evidence="8">
    <location>
        <position position="1"/>
    </location>
</feature>
<reference evidence="8" key="1">
    <citation type="journal article" date="2016" name="Gigascience">
        <title>De novo construction of an expanded transcriptome assembly for the western tarnished plant bug, Lygus hesperus.</title>
        <authorList>
            <person name="Tassone E.E."/>
            <person name="Geib S.M."/>
            <person name="Hall B."/>
            <person name="Fabrick J.A."/>
            <person name="Brent C.S."/>
            <person name="Hull J.J."/>
        </authorList>
    </citation>
    <scope>NUCLEOTIDE SEQUENCE</scope>
</reference>
<dbReference type="Pfam" id="PF12738">
    <property type="entry name" value="PTCB-BRCT"/>
    <property type="match status" value="1"/>
</dbReference>
<dbReference type="Gene3D" id="2.60.120.260">
    <property type="entry name" value="Galactose-binding domain-like"/>
    <property type="match status" value="1"/>
</dbReference>
<dbReference type="InterPro" id="IPR002706">
    <property type="entry name" value="Xrcc1_N"/>
</dbReference>
<dbReference type="InterPro" id="IPR008979">
    <property type="entry name" value="Galactose-bd-like_sf"/>
</dbReference>
<feature type="domain" description="BRCT" evidence="7">
    <location>
        <begin position="216"/>
        <end position="299"/>
    </location>
</feature>
<evidence type="ECO:0000259" key="7">
    <source>
        <dbReference type="PROSITE" id="PS50172"/>
    </source>
</evidence>
<dbReference type="FunFam" id="3.40.50.10190:FF:000008">
    <property type="entry name" value="X-ray repair cross complementing 1"/>
    <property type="match status" value="1"/>
</dbReference>
<feature type="region of interest" description="Disordered" evidence="6">
    <location>
        <begin position="145"/>
        <end position="196"/>
    </location>
</feature>
<dbReference type="GO" id="GO:0005634">
    <property type="term" value="C:nucleus"/>
    <property type="evidence" value="ECO:0007669"/>
    <property type="project" value="UniProtKB-SubCell"/>
</dbReference>
<evidence type="ECO:0000256" key="3">
    <source>
        <dbReference type="ARBA" id="ARBA00022763"/>
    </source>
</evidence>
<name>A0A146KT96_LYGHE</name>
<dbReference type="GO" id="GO:0006303">
    <property type="term" value="P:double-strand break repair via nonhomologous end joining"/>
    <property type="evidence" value="ECO:0007669"/>
    <property type="project" value="InterPro"/>
</dbReference>
<dbReference type="PROSITE" id="PS50172">
    <property type="entry name" value="BRCT"/>
    <property type="match status" value="2"/>
</dbReference>
<dbReference type="Gene3D" id="3.40.50.10190">
    <property type="entry name" value="BRCT domain"/>
    <property type="match status" value="2"/>
</dbReference>
<comment type="subcellular location">
    <subcellularLocation>
        <location evidence="1">Nucleus</location>
    </subcellularLocation>
</comment>
<dbReference type="SMART" id="SM00292">
    <property type="entry name" value="BRCT"/>
    <property type="match status" value="2"/>
</dbReference>
<evidence type="ECO:0000256" key="6">
    <source>
        <dbReference type="SAM" id="MobiDB-lite"/>
    </source>
</evidence>
<feature type="region of interest" description="Disordered" evidence="6">
    <location>
        <begin position="297"/>
        <end position="410"/>
    </location>
</feature>
<evidence type="ECO:0000256" key="1">
    <source>
        <dbReference type="ARBA" id="ARBA00004123"/>
    </source>
</evidence>
<keyword evidence="3" id="KW-0227">DNA damage</keyword>
<dbReference type="CDD" id="cd17725">
    <property type="entry name" value="BRCT_XRCC1_rpt1"/>
    <property type="match status" value="1"/>
</dbReference>
<protein>
    <submittedName>
        <fullName evidence="8">DNA repair protein XRCC1</fullName>
    </submittedName>
</protein>
<feature type="domain" description="BRCT" evidence="7">
    <location>
        <begin position="456"/>
        <end position="549"/>
    </location>
</feature>
<dbReference type="InterPro" id="IPR001357">
    <property type="entry name" value="BRCT_dom"/>
</dbReference>
<dbReference type="PANTHER" id="PTHR11370:SF5">
    <property type="entry name" value="DNA REPAIR PROTEIN XRCC1"/>
    <property type="match status" value="1"/>
</dbReference>